<dbReference type="PIRSF" id="PIRSF031900">
    <property type="entry name" value="UCP031900"/>
    <property type="match status" value="1"/>
</dbReference>
<dbReference type="InterPro" id="IPR014567">
    <property type="entry name" value="UCP031900"/>
</dbReference>
<feature type="chain" id="PRO_5045447639" evidence="1">
    <location>
        <begin position="18"/>
        <end position="315"/>
    </location>
</feature>
<dbReference type="Pfam" id="PF13449">
    <property type="entry name" value="Phytase-like"/>
    <property type="match status" value="1"/>
</dbReference>
<feature type="signal peptide" evidence="1">
    <location>
        <begin position="1"/>
        <end position="17"/>
    </location>
</feature>
<dbReference type="Proteomes" id="UP001216595">
    <property type="component" value="Unassembled WGS sequence"/>
</dbReference>
<accession>A0ABT5IBT1</accession>
<evidence type="ECO:0000259" key="2">
    <source>
        <dbReference type="Pfam" id="PF13449"/>
    </source>
</evidence>
<name>A0ABT5IBT1_9CAUL</name>
<evidence type="ECO:0000256" key="1">
    <source>
        <dbReference type="SAM" id="SignalP"/>
    </source>
</evidence>
<comment type="caution">
    <text evidence="3">The sequence shown here is derived from an EMBL/GenBank/DDBJ whole genome shotgun (WGS) entry which is preliminary data.</text>
</comment>
<reference evidence="3 4" key="1">
    <citation type="submission" date="2023-01" db="EMBL/GenBank/DDBJ databases">
        <title>Novel species of the genus Asticcacaulis isolated from rivers.</title>
        <authorList>
            <person name="Lu H."/>
        </authorList>
    </citation>
    <scope>NUCLEOTIDE SEQUENCE [LARGE SCALE GENOMIC DNA]</scope>
    <source>
        <strain evidence="3 4">DXS10W</strain>
    </source>
</reference>
<feature type="domain" description="Phytase-like" evidence="2">
    <location>
        <begin position="60"/>
        <end position="298"/>
    </location>
</feature>
<keyword evidence="4" id="KW-1185">Reference proteome</keyword>
<gene>
    <name evidence="3" type="ORF">PQU94_04975</name>
</gene>
<dbReference type="InterPro" id="IPR027372">
    <property type="entry name" value="Phytase-like_dom"/>
</dbReference>
<dbReference type="SUPFAM" id="SSF50956">
    <property type="entry name" value="Thermostable phytase (3-phytase)"/>
    <property type="match status" value="1"/>
</dbReference>
<organism evidence="3 4">
    <name type="scientific">Asticcacaulis currens</name>
    <dbReference type="NCBI Taxonomy" id="2984210"/>
    <lineage>
        <taxon>Bacteria</taxon>
        <taxon>Pseudomonadati</taxon>
        <taxon>Pseudomonadota</taxon>
        <taxon>Alphaproteobacteria</taxon>
        <taxon>Caulobacterales</taxon>
        <taxon>Caulobacteraceae</taxon>
        <taxon>Asticcacaulis</taxon>
    </lineage>
</organism>
<sequence>MRLALLFSALLTTTAVAGPVPYQGGTRVTFTPLPAVSGPPAQKARYIGGYVVKGEGTAWLTGLSDLVVTPGKDGVMIDTIGDYGTRARFTLPVRGTEGPLSLDWLRGADGKPFGNKSLSDSEDMAVDPRDGTVYVSFEGDARVMRYGPDLGGPGERLPLTGLPALPSNEGLEAVTFHLSSKGEASLILGAEVGGFWKCALDTYRCETLAGPTTPGFGYKLVSLAPLDPAKPDEMLALYRFYLPMVGARSVLRVVRLEGKRLRLVDTILRIEPPLPIDNYEGVSAVKTRDGYRLYLISDPIGDNDPTHLLMFDYQP</sequence>
<evidence type="ECO:0000313" key="3">
    <source>
        <dbReference type="EMBL" id="MDC7693631.1"/>
    </source>
</evidence>
<protein>
    <submittedName>
        <fullName evidence="3">Esterase-like activity of phytase family protein</fullName>
    </submittedName>
</protein>
<proteinExistence type="predicted"/>
<evidence type="ECO:0000313" key="4">
    <source>
        <dbReference type="Proteomes" id="UP001216595"/>
    </source>
</evidence>
<dbReference type="RefSeq" id="WP_272740383.1">
    <property type="nucleotide sequence ID" value="NZ_JAQQKW010000002.1"/>
</dbReference>
<dbReference type="EMBL" id="JAQQKW010000002">
    <property type="protein sequence ID" value="MDC7693631.1"/>
    <property type="molecule type" value="Genomic_DNA"/>
</dbReference>
<keyword evidence="1" id="KW-0732">Signal</keyword>